<protein>
    <submittedName>
        <fullName evidence="2">Uncharacterized protein</fullName>
    </submittedName>
</protein>
<gene>
    <name evidence="2" type="ORF">CJD36_009365</name>
</gene>
<reference evidence="2 3" key="1">
    <citation type="submission" date="2018-01" db="EMBL/GenBank/DDBJ databases">
        <title>A novel member of the phylum Bacteroidetes isolated from glacier ice.</title>
        <authorList>
            <person name="Liu Q."/>
            <person name="Xin Y.-H."/>
        </authorList>
    </citation>
    <scope>NUCLEOTIDE SEQUENCE [LARGE SCALE GENOMIC DNA]</scope>
    <source>
        <strain evidence="2 3">RB1R16</strain>
    </source>
</reference>
<evidence type="ECO:0000313" key="2">
    <source>
        <dbReference type="EMBL" id="PQJ11988.1"/>
    </source>
</evidence>
<name>A0A2S7SZ65_9BACT</name>
<sequence>MERNTPSDIVTIGKNNAQFGGKNIAQIAFLIISSFCSYFVFRVLKIDLANETMLFKAVLILFCSLFPIMTLWTVPGDSIITNRGNNR</sequence>
<comment type="caution">
    <text evidence="2">The sequence shown here is derived from an EMBL/GenBank/DDBJ whole genome shotgun (WGS) entry which is preliminary data.</text>
</comment>
<keyword evidence="1" id="KW-0812">Transmembrane</keyword>
<organism evidence="2 3">
    <name type="scientific">Flavipsychrobacter stenotrophus</name>
    <dbReference type="NCBI Taxonomy" id="2077091"/>
    <lineage>
        <taxon>Bacteria</taxon>
        <taxon>Pseudomonadati</taxon>
        <taxon>Bacteroidota</taxon>
        <taxon>Chitinophagia</taxon>
        <taxon>Chitinophagales</taxon>
        <taxon>Chitinophagaceae</taxon>
        <taxon>Flavipsychrobacter</taxon>
    </lineage>
</organism>
<dbReference type="EMBL" id="PPSL01000002">
    <property type="protein sequence ID" value="PQJ11988.1"/>
    <property type="molecule type" value="Genomic_DNA"/>
</dbReference>
<feature type="transmembrane region" description="Helical" evidence="1">
    <location>
        <begin position="24"/>
        <end position="41"/>
    </location>
</feature>
<keyword evidence="1" id="KW-1133">Transmembrane helix</keyword>
<feature type="transmembrane region" description="Helical" evidence="1">
    <location>
        <begin position="53"/>
        <end position="74"/>
    </location>
</feature>
<evidence type="ECO:0000256" key="1">
    <source>
        <dbReference type="SAM" id="Phobius"/>
    </source>
</evidence>
<dbReference type="RefSeq" id="WP_105038868.1">
    <property type="nucleotide sequence ID" value="NZ_PPSL01000002.1"/>
</dbReference>
<keyword evidence="3" id="KW-1185">Reference proteome</keyword>
<evidence type="ECO:0000313" key="3">
    <source>
        <dbReference type="Proteomes" id="UP000239872"/>
    </source>
</evidence>
<proteinExistence type="predicted"/>
<keyword evidence="1" id="KW-0472">Membrane</keyword>
<dbReference type="Proteomes" id="UP000239872">
    <property type="component" value="Unassembled WGS sequence"/>
</dbReference>
<accession>A0A2S7SZ65</accession>
<dbReference type="AlphaFoldDB" id="A0A2S7SZ65"/>